<reference evidence="9 10" key="1">
    <citation type="journal article" date="2014" name="Genome Announc.">
        <title>Draft Genome Sequence of Fervidicella metallireducens Strain AeBT, an Iron-Reducing Thermoanaerobe from the Great Artesian Basin.</title>
        <authorList>
            <person name="Patel B.K."/>
        </authorList>
    </citation>
    <scope>NUCLEOTIDE SEQUENCE [LARGE SCALE GENOMIC DNA]</scope>
    <source>
        <strain evidence="9 10">AeB</strain>
    </source>
</reference>
<dbReference type="NCBIfam" id="NF004752">
    <property type="entry name" value="PRK06080.1-4"/>
    <property type="match status" value="1"/>
</dbReference>
<gene>
    <name evidence="9" type="ORF">Q428_02740</name>
</gene>
<dbReference type="Gene3D" id="1.10.357.140">
    <property type="entry name" value="UbiA prenyltransferase"/>
    <property type="match status" value="1"/>
</dbReference>
<evidence type="ECO:0000256" key="1">
    <source>
        <dbReference type="ARBA" id="ARBA00004141"/>
    </source>
</evidence>
<keyword evidence="6 8" id="KW-1133">Transmembrane helix</keyword>
<keyword evidence="4 9" id="KW-0808">Transferase</keyword>
<dbReference type="OrthoDB" id="9767568at2"/>
<dbReference type="STRING" id="1403537.Q428_02740"/>
<comment type="caution">
    <text evidence="9">The sequence shown here is derived from an EMBL/GenBank/DDBJ whole genome shotgun (WGS) entry which is preliminary data.</text>
</comment>
<dbReference type="Pfam" id="PF01040">
    <property type="entry name" value="UbiA"/>
    <property type="match status" value="1"/>
</dbReference>
<evidence type="ECO:0000313" key="9">
    <source>
        <dbReference type="EMBL" id="EYE89365.1"/>
    </source>
</evidence>
<dbReference type="GO" id="GO:0009234">
    <property type="term" value="P:menaquinone biosynthetic process"/>
    <property type="evidence" value="ECO:0007669"/>
    <property type="project" value="UniProtKB-UniPathway"/>
</dbReference>
<comment type="pathway">
    <text evidence="2">Quinol/quinone metabolism; menaquinone biosynthesis.</text>
</comment>
<protein>
    <submittedName>
        <fullName evidence="9">1,4-dihydroxy-2-naphthoate prenyltransferase</fullName>
    </submittedName>
</protein>
<feature type="transmembrane region" description="Helical" evidence="8">
    <location>
        <begin position="293"/>
        <end position="313"/>
    </location>
</feature>
<accession>A0A017RZJ6</accession>
<organism evidence="9 10">
    <name type="scientific">Fervidicella metallireducens AeB</name>
    <dbReference type="NCBI Taxonomy" id="1403537"/>
    <lineage>
        <taxon>Bacteria</taxon>
        <taxon>Bacillati</taxon>
        <taxon>Bacillota</taxon>
        <taxon>Clostridia</taxon>
        <taxon>Eubacteriales</taxon>
        <taxon>Clostridiaceae</taxon>
        <taxon>Fervidicella</taxon>
    </lineage>
</organism>
<dbReference type="UniPathway" id="UPA00079"/>
<feature type="transmembrane region" description="Helical" evidence="8">
    <location>
        <begin position="243"/>
        <end position="272"/>
    </location>
</feature>
<sequence length="315" mass="35678">MRINSFFKLVEIQTKLASVIPFSLGVIYSVYRFKSFNLNNFILMFISLITFDMATTAINNYFDYKRAVKKHGYNYELHNAIVKYSLKESAVIITISLLLLCAVTFGFLLYLNTNILVLILGVISFAVGIFYTYGPLPISRMPLGEVFSGIFMGFVIVFLAVYINAGEGLMNLEYINGILTLNMNLKEIIYIFLYSVPTINCIANVMLANNICDIEDDKENKRYTLPIYVGKENALKIFKALYYLIYIDLVILILLRVVPVVSIITLLTIILVKGNIKQFFKIQTKKDTFALSVKNMIIVNVTQIIAIGSAIAFTL</sequence>
<keyword evidence="3" id="KW-0474">Menaquinone biosynthesis</keyword>
<dbReference type="AlphaFoldDB" id="A0A017RZJ6"/>
<dbReference type="InterPro" id="IPR044878">
    <property type="entry name" value="UbiA_sf"/>
</dbReference>
<dbReference type="CDD" id="cd13962">
    <property type="entry name" value="PT_UbiA_UBIAD1"/>
    <property type="match status" value="1"/>
</dbReference>
<dbReference type="Proteomes" id="UP000019681">
    <property type="component" value="Unassembled WGS sequence"/>
</dbReference>
<dbReference type="PANTHER" id="PTHR13929:SF0">
    <property type="entry name" value="UBIA PRENYLTRANSFERASE DOMAIN-CONTAINING PROTEIN 1"/>
    <property type="match status" value="1"/>
</dbReference>
<evidence type="ECO:0000256" key="6">
    <source>
        <dbReference type="ARBA" id="ARBA00022989"/>
    </source>
</evidence>
<dbReference type="PIRSF" id="PIRSF005355">
    <property type="entry name" value="UBIAD1"/>
    <property type="match status" value="1"/>
</dbReference>
<feature type="transmembrane region" description="Helical" evidence="8">
    <location>
        <begin position="90"/>
        <end position="109"/>
    </location>
</feature>
<dbReference type="InterPro" id="IPR026046">
    <property type="entry name" value="UBIAD1"/>
</dbReference>
<dbReference type="GO" id="GO:0042371">
    <property type="term" value="P:vitamin K biosynthetic process"/>
    <property type="evidence" value="ECO:0007669"/>
    <property type="project" value="TreeGrafter"/>
</dbReference>
<proteinExistence type="predicted"/>
<keyword evidence="5 8" id="KW-0812">Transmembrane</keyword>
<feature type="transmembrane region" description="Helical" evidence="8">
    <location>
        <begin position="146"/>
        <end position="165"/>
    </location>
</feature>
<evidence type="ECO:0000256" key="8">
    <source>
        <dbReference type="SAM" id="Phobius"/>
    </source>
</evidence>
<dbReference type="PANTHER" id="PTHR13929">
    <property type="entry name" value="1,4-DIHYDROXY-2-NAPHTHOATE OCTAPRENYLTRANSFERASE"/>
    <property type="match status" value="1"/>
</dbReference>
<dbReference type="GO" id="GO:0004659">
    <property type="term" value="F:prenyltransferase activity"/>
    <property type="evidence" value="ECO:0007669"/>
    <property type="project" value="InterPro"/>
</dbReference>
<evidence type="ECO:0000256" key="3">
    <source>
        <dbReference type="ARBA" id="ARBA00022428"/>
    </source>
</evidence>
<evidence type="ECO:0000256" key="4">
    <source>
        <dbReference type="ARBA" id="ARBA00022679"/>
    </source>
</evidence>
<evidence type="ECO:0000256" key="5">
    <source>
        <dbReference type="ARBA" id="ARBA00022692"/>
    </source>
</evidence>
<dbReference type="GO" id="GO:0016020">
    <property type="term" value="C:membrane"/>
    <property type="evidence" value="ECO:0007669"/>
    <property type="project" value="UniProtKB-SubCell"/>
</dbReference>
<evidence type="ECO:0000313" key="10">
    <source>
        <dbReference type="Proteomes" id="UP000019681"/>
    </source>
</evidence>
<name>A0A017RZJ6_9CLOT</name>
<dbReference type="EMBL" id="AZQP01000005">
    <property type="protein sequence ID" value="EYE89365.1"/>
    <property type="molecule type" value="Genomic_DNA"/>
</dbReference>
<feature type="transmembrane region" description="Helical" evidence="8">
    <location>
        <begin position="115"/>
        <end position="134"/>
    </location>
</feature>
<dbReference type="InterPro" id="IPR000537">
    <property type="entry name" value="UbiA_prenyltransferase"/>
</dbReference>
<keyword evidence="7 8" id="KW-0472">Membrane</keyword>
<dbReference type="RefSeq" id="WP_035377917.1">
    <property type="nucleotide sequence ID" value="NZ_AZQP01000005.1"/>
</dbReference>
<feature type="transmembrane region" description="Helical" evidence="8">
    <location>
        <begin position="42"/>
        <end position="62"/>
    </location>
</feature>
<comment type="subcellular location">
    <subcellularLocation>
        <location evidence="1">Membrane</location>
        <topology evidence="1">Multi-pass membrane protein</topology>
    </subcellularLocation>
</comment>
<evidence type="ECO:0000256" key="2">
    <source>
        <dbReference type="ARBA" id="ARBA00004863"/>
    </source>
</evidence>
<keyword evidence="10" id="KW-1185">Reference proteome</keyword>
<evidence type="ECO:0000256" key="7">
    <source>
        <dbReference type="ARBA" id="ARBA00023136"/>
    </source>
</evidence>